<evidence type="ECO:0008006" key="7">
    <source>
        <dbReference type="Google" id="ProtNLM"/>
    </source>
</evidence>
<proteinExistence type="inferred from homology"/>
<dbReference type="GO" id="GO:0016298">
    <property type="term" value="F:lipase activity"/>
    <property type="evidence" value="ECO:0007669"/>
    <property type="project" value="InterPro"/>
</dbReference>
<dbReference type="GO" id="GO:0019915">
    <property type="term" value="P:lipid storage"/>
    <property type="evidence" value="ECO:0007669"/>
    <property type="project" value="InterPro"/>
</dbReference>
<dbReference type="Pfam" id="PF10230">
    <property type="entry name" value="LIDHydrolase"/>
    <property type="match status" value="1"/>
</dbReference>
<comment type="subcellular location">
    <subcellularLocation>
        <location evidence="1">Lipid droplet</location>
    </subcellularLocation>
</comment>
<dbReference type="AlphaFoldDB" id="A0A9W8HA42"/>
<dbReference type="Gene3D" id="3.40.50.1820">
    <property type="entry name" value="alpha/beta hydrolase"/>
    <property type="match status" value="1"/>
</dbReference>
<protein>
    <recommendedName>
        <fullName evidence="7">Lipid droplet-associated hydrolase</fullName>
    </recommendedName>
</protein>
<dbReference type="InterPro" id="IPR029058">
    <property type="entry name" value="AB_hydrolase_fold"/>
</dbReference>
<reference evidence="5" key="1">
    <citation type="submission" date="2022-07" db="EMBL/GenBank/DDBJ databases">
        <title>Phylogenomic reconstructions and comparative analyses of Kickxellomycotina fungi.</title>
        <authorList>
            <person name="Reynolds N.K."/>
            <person name="Stajich J.E."/>
            <person name="Barry K."/>
            <person name="Grigoriev I.V."/>
            <person name="Crous P."/>
            <person name="Smith M.E."/>
        </authorList>
    </citation>
    <scope>NUCLEOTIDE SEQUENCE</scope>
    <source>
        <strain evidence="5">BCRC 34489</strain>
    </source>
</reference>
<name>A0A9W8HA42_9FUNG</name>
<evidence type="ECO:0000256" key="1">
    <source>
        <dbReference type="ARBA" id="ARBA00004502"/>
    </source>
</evidence>
<accession>A0A9W8HA42</accession>
<dbReference type="OrthoDB" id="448051at2759"/>
<comment type="similarity">
    <text evidence="2">Belongs to the AB hydrolase superfamily. LDAH family.</text>
</comment>
<gene>
    <name evidence="5" type="ORF">GGI15_004394</name>
</gene>
<evidence type="ECO:0000313" key="5">
    <source>
        <dbReference type="EMBL" id="KAJ2777794.1"/>
    </source>
</evidence>
<dbReference type="InterPro" id="IPR019363">
    <property type="entry name" value="LDAH"/>
</dbReference>
<dbReference type="PANTHER" id="PTHR13390">
    <property type="entry name" value="LIPASE"/>
    <property type="match status" value="1"/>
</dbReference>
<comment type="caution">
    <text evidence="5">The sequence shown here is derived from an EMBL/GenBank/DDBJ whole genome shotgun (WGS) entry which is preliminary data.</text>
</comment>
<evidence type="ECO:0000256" key="4">
    <source>
        <dbReference type="ARBA" id="ARBA00022801"/>
    </source>
</evidence>
<keyword evidence="4" id="KW-0378">Hydrolase</keyword>
<keyword evidence="3" id="KW-0551">Lipid droplet</keyword>
<dbReference type="PANTHER" id="PTHR13390:SF0">
    <property type="entry name" value="LIPID DROPLET-ASSOCIATED HYDROLASE"/>
    <property type="match status" value="1"/>
</dbReference>
<dbReference type="GO" id="GO:0005811">
    <property type="term" value="C:lipid droplet"/>
    <property type="evidence" value="ECO:0007669"/>
    <property type="project" value="UniProtKB-SubCell"/>
</dbReference>
<organism evidence="5 6">
    <name type="scientific">Coemansia interrupta</name>
    <dbReference type="NCBI Taxonomy" id="1126814"/>
    <lineage>
        <taxon>Eukaryota</taxon>
        <taxon>Fungi</taxon>
        <taxon>Fungi incertae sedis</taxon>
        <taxon>Zoopagomycota</taxon>
        <taxon>Kickxellomycotina</taxon>
        <taxon>Kickxellomycetes</taxon>
        <taxon>Kickxellales</taxon>
        <taxon>Kickxellaceae</taxon>
        <taxon>Coemansia</taxon>
    </lineage>
</organism>
<sequence>MSSALTTNHEDPVAAAETRIDELCATFADHSIDAYVALAESALQELGRALERGSMSFRNQMPLPLRTSWPVAGELRETIFWPSQSGAPQAVMFVIPGNPGLVDFYIDFCSLLHKKFHTLEIIGVSHLGHTRFANNRGVEHRVPKTHSLEEQVANMVAVFDAIDQEYSAENPRPKMLLLGHSVGCYFAQKIIECREDRVDRVYALFPAVAGLADSPRGRQLRLMFQPGLRQTVALVMGFLRWLLPLRLLYHLADHSESLNAENSRVVNSRVVVDKMLFGRTVACILHMASDEMRIIDKLNEPLYRRLGERFVMFYGVDDQWVPIERYERMKEVNTKGQVVLCEKGISHAFVTAHSTDMAKMVAKALKREFETTGTP</sequence>
<dbReference type="EMBL" id="JANBUM010000389">
    <property type="protein sequence ID" value="KAJ2777794.1"/>
    <property type="molecule type" value="Genomic_DNA"/>
</dbReference>
<dbReference type="Proteomes" id="UP001140172">
    <property type="component" value="Unassembled WGS sequence"/>
</dbReference>
<evidence type="ECO:0000256" key="3">
    <source>
        <dbReference type="ARBA" id="ARBA00022677"/>
    </source>
</evidence>
<evidence type="ECO:0000313" key="6">
    <source>
        <dbReference type="Proteomes" id="UP001140172"/>
    </source>
</evidence>
<keyword evidence="6" id="KW-1185">Reference proteome</keyword>
<evidence type="ECO:0000256" key="2">
    <source>
        <dbReference type="ARBA" id="ARBA00008300"/>
    </source>
</evidence>
<dbReference type="SUPFAM" id="SSF53474">
    <property type="entry name" value="alpha/beta-Hydrolases"/>
    <property type="match status" value="1"/>
</dbReference>